<evidence type="ECO:0000313" key="3">
    <source>
        <dbReference type="Proteomes" id="UP000053105"/>
    </source>
</evidence>
<feature type="compositionally biased region" description="Basic and acidic residues" evidence="1">
    <location>
        <begin position="142"/>
        <end position="152"/>
    </location>
</feature>
<evidence type="ECO:0000256" key="1">
    <source>
        <dbReference type="SAM" id="MobiDB-lite"/>
    </source>
</evidence>
<feature type="compositionally biased region" description="Acidic residues" evidence="1">
    <location>
        <begin position="180"/>
        <end position="216"/>
    </location>
</feature>
<proteinExistence type="predicted"/>
<accession>A0A0M9A4E1</accession>
<name>A0A0M9A4E1_9HYME</name>
<feature type="region of interest" description="Disordered" evidence="1">
    <location>
        <begin position="142"/>
        <end position="236"/>
    </location>
</feature>
<dbReference type="AlphaFoldDB" id="A0A0M9A4E1"/>
<sequence length="236" mass="27200">MATQVVCALSVTHTKGHTNGEFTMAFHVSLLRNVTNRGSEPPRACKLFPRCAAAVVKKFPRGPPPTRTGILSVQIRQNFQRLCSPSGQLLRFPFVVSSRIIVRSDLPNPIPQLLEIRLEDRWTSDIRGSVPAPKFRTVKRRADFRSMRRPTRETFQSFEPPRTELGVQPRRSHCLRSNVNDDDNSQPGPQDEEEGTEEEEEEEEEKEEEEEEEEEEERKKKKRRKKGKETTAMEFA</sequence>
<gene>
    <name evidence="2" type="ORF">WN51_10391</name>
</gene>
<dbReference type="Proteomes" id="UP000053105">
    <property type="component" value="Unassembled WGS sequence"/>
</dbReference>
<organism evidence="2 3">
    <name type="scientific">Melipona quadrifasciata</name>
    <dbReference type="NCBI Taxonomy" id="166423"/>
    <lineage>
        <taxon>Eukaryota</taxon>
        <taxon>Metazoa</taxon>
        <taxon>Ecdysozoa</taxon>
        <taxon>Arthropoda</taxon>
        <taxon>Hexapoda</taxon>
        <taxon>Insecta</taxon>
        <taxon>Pterygota</taxon>
        <taxon>Neoptera</taxon>
        <taxon>Endopterygota</taxon>
        <taxon>Hymenoptera</taxon>
        <taxon>Apocrita</taxon>
        <taxon>Aculeata</taxon>
        <taxon>Apoidea</taxon>
        <taxon>Anthophila</taxon>
        <taxon>Apidae</taxon>
        <taxon>Melipona</taxon>
    </lineage>
</organism>
<dbReference type="EMBL" id="KQ435736">
    <property type="protein sequence ID" value="KOX76997.1"/>
    <property type="molecule type" value="Genomic_DNA"/>
</dbReference>
<keyword evidence="3" id="KW-1185">Reference proteome</keyword>
<reference evidence="2 3" key="1">
    <citation type="submission" date="2015-07" db="EMBL/GenBank/DDBJ databases">
        <title>The genome of Melipona quadrifasciata.</title>
        <authorList>
            <person name="Pan H."/>
            <person name="Kapheim K."/>
        </authorList>
    </citation>
    <scope>NUCLEOTIDE SEQUENCE [LARGE SCALE GENOMIC DNA]</scope>
    <source>
        <strain evidence="2">0111107301</strain>
        <tissue evidence="2">Whole body</tissue>
    </source>
</reference>
<evidence type="ECO:0000313" key="2">
    <source>
        <dbReference type="EMBL" id="KOX76997.1"/>
    </source>
</evidence>
<protein>
    <submittedName>
        <fullName evidence="2">Uncharacterized protein</fullName>
    </submittedName>
</protein>